<dbReference type="RefSeq" id="WP_194150906.1">
    <property type="nucleotide sequence ID" value="NZ_BJCL01000013.1"/>
</dbReference>
<protein>
    <submittedName>
        <fullName evidence="3">Cyclic di-GMP phosphodiesterase</fullName>
    </submittedName>
</protein>
<comment type="caution">
    <text evidence="3">The sequence shown here is derived from an EMBL/GenBank/DDBJ whole genome shotgun (WGS) entry which is preliminary data.</text>
</comment>
<gene>
    <name evidence="3" type="ORF">AQPW35_41440</name>
</gene>
<sequence length="439" mass="47863">MGASSLKKVQVSQLRLGVFLHALEGNWLDHPFWKTRFVLKDPGDLQRLLDSPVRECWIDPERGLDVQTDGAPPASAALPPPPAPATAAPAVPTTVSPPPAPPAAASTPAPAPAPAPRPARVAMDEELREAARLCERSREVVTGLFAEARLGKALEAERCGPLVDDITQSVFRNPGALVSLARLKTADDYSYMHSVAVCALMVALGHQMGMDDANCREAGLAGLLHDLGKAAMPLTILNKPAKLTDAEFDVIRTHPVRGWQMLQEARGASEVAMDVCLHHHERMDGTGYPHKLPADRISTFARMGAICDVYDAVTSNRPYKAGWDPAESMARMASWKGHFDDTIFRHFVRSLGIYPNGSLVRLASRRLAVVMEQNPSALTTPIVKVFFDLDRQLPIRPQVLDLSQGAPDKITDREPAGRWKFAQLDTLWAGDEAARRGRT</sequence>
<evidence type="ECO:0000313" key="4">
    <source>
        <dbReference type="Proteomes" id="UP000301751"/>
    </source>
</evidence>
<dbReference type="Gene3D" id="1.10.3210.10">
    <property type="entry name" value="Hypothetical protein af1432"/>
    <property type="match status" value="1"/>
</dbReference>
<dbReference type="EMBL" id="BJCL01000013">
    <property type="protein sequence ID" value="GCL65063.1"/>
    <property type="molecule type" value="Genomic_DNA"/>
</dbReference>
<proteinExistence type="predicted"/>
<evidence type="ECO:0000313" key="3">
    <source>
        <dbReference type="EMBL" id="GCL65063.1"/>
    </source>
</evidence>
<evidence type="ECO:0000259" key="2">
    <source>
        <dbReference type="PROSITE" id="PS51832"/>
    </source>
</evidence>
<evidence type="ECO:0000256" key="1">
    <source>
        <dbReference type="SAM" id="MobiDB-lite"/>
    </source>
</evidence>
<keyword evidence="4" id="KW-1185">Reference proteome</keyword>
<dbReference type="InterPro" id="IPR006675">
    <property type="entry name" value="HDIG_dom"/>
</dbReference>
<dbReference type="InterPro" id="IPR003607">
    <property type="entry name" value="HD/PDEase_dom"/>
</dbReference>
<name>A0A480AUN1_9BURK</name>
<dbReference type="GO" id="GO:0008081">
    <property type="term" value="F:phosphoric diester hydrolase activity"/>
    <property type="evidence" value="ECO:0007669"/>
    <property type="project" value="UniProtKB-ARBA"/>
</dbReference>
<feature type="compositionally biased region" description="Low complexity" evidence="1">
    <location>
        <begin position="85"/>
        <end position="94"/>
    </location>
</feature>
<dbReference type="Pfam" id="PF11871">
    <property type="entry name" value="DUF3391"/>
    <property type="match status" value="1"/>
</dbReference>
<dbReference type="Pfam" id="PF13487">
    <property type="entry name" value="HD_5"/>
    <property type="match status" value="1"/>
</dbReference>
<dbReference type="AlphaFoldDB" id="A0A480AUN1"/>
<dbReference type="PANTHER" id="PTHR43155">
    <property type="entry name" value="CYCLIC DI-GMP PHOSPHODIESTERASE PA4108-RELATED"/>
    <property type="match status" value="1"/>
</dbReference>
<feature type="region of interest" description="Disordered" evidence="1">
    <location>
        <begin position="63"/>
        <end position="120"/>
    </location>
</feature>
<dbReference type="NCBIfam" id="TIGR00277">
    <property type="entry name" value="HDIG"/>
    <property type="match status" value="1"/>
</dbReference>
<organism evidence="3 4">
    <name type="scientific">Pseudaquabacterium pictum</name>
    <dbReference type="NCBI Taxonomy" id="2315236"/>
    <lineage>
        <taxon>Bacteria</taxon>
        <taxon>Pseudomonadati</taxon>
        <taxon>Pseudomonadota</taxon>
        <taxon>Betaproteobacteria</taxon>
        <taxon>Burkholderiales</taxon>
        <taxon>Sphaerotilaceae</taxon>
        <taxon>Pseudaquabacterium</taxon>
    </lineage>
</organism>
<reference evidence="4" key="1">
    <citation type="submission" date="2019-03" db="EMBL/GenBank/DDBJ databases">
        <title>Aquabacterium pictum sp.nov., the first bacteriochlorophyll a-containing freshwater bacterium in the genus Aquabacterium of the class Betaproteobacteria.</title>
        <authorList>
            <person name="Hirose S."/>
            <person name="Tank M."/>
            <person name="Hara E."/>
            <person name="Tamaki H."/>
            <person name="Takaichi S."/>
            <person name="Haruta S."/>
            <person name="Hanada S."/>
        </authorList>
    </citation>
    <scope>NUCLEOTIDE SEQUENCE [LARGE SCALE GENOMIC DNA]</scope>
    <source>
        <strain evidence="4">W35</strain>
    </source>
</reference>
<dbReference type="CDD" id="cd00077">
    <property type="entry name" value="HDc"/>
    <property type="match status" value="1"/>
</dbReference>
<dbReference type="PANTHER" id="PTHR43155:SF2">
    <property type="entry name" value="CYCLIC DI-GMP PHOSPHODIESTERASE PA4108"/>
    <property type="match status" value="1"/>
</dbReference>
<feature type="domain" description="HD-GYP" evidence="2">
    <location>
        <begin position="166"/>
        <end position="363"/>
    </location>
</feature>
<dbReference type="SUPFAM" id="SSF109604">
    <property type="entry name" value="HD-domain/PDEase-like"/>
    <property type="match status" value="1"/>
</dbReference>
<dbReference type="PROSITE" id="PS51832">
    <property type="entry name" value="HD_GYP"/>
    <property type="match status" value="1"/>
</dbReference>
<dbReference type="SMART" id="SM00471">
    <property type="entry name" value="HDc"/>
    <property type="match status" value="1"/>
</dbReference>
<dbReference type="Proteomes" id="UP000301751">
    <property type="component" value="Unassembled WGS sequence"/>
</dbReference>
<dbReference type="InterPro" id="IPR021812">
    <property type="entry name" value="DUF3391"/>
</dbReference>
<accession>A0A480AUN1</accession>
<dbReference type="InterPro" id="IPR037522">
    <property type="entry name" value="HD_GYP_dom"/>
</dbReference>